<proteinExistence type="inferred from homology"/>
<dbReference type="HAMAP" id="MF_01161">
    <property type="entry name" value="tRNA_Ile_lys_synt"/>
    <property type="match status" value="1"/>
</dbReference>
<evidence type="ECO:0000256" key="4">
    <source>
        <dbReference type="ARBA" id="ARBA00022694"/>
    </source>
</evidence>
<dbReference type="InterPro" id="IPR012094">
    <property type="entry name" value="tRNA_Ile_lys_synt"/>
</dbReference>
<keyword evidence="5 8" id="KW-0547">Nucleotide-binding</keyword>
<dbReference type="CDD" id="cd01992">
    <property type="entry name" value="TilS_N"/>
    <property type="match status" value="1"/>
</dbReference>
<dbReference type="EMBL" id="QVQT01000004">
    <property type="protein sequence ID" value="RFU16110.1"/>
    <property type="molecule type" value="Genomic_DNA"/>
</dbReference>
<sequence>MGDRKGSMSGEAPAFDRRFLRPGMRLGVAVSGGADSVALLRLLAGAASEAGLVLTVLHVHHGMREADAEMDAEFVAALAGRLGLAFRLHHVQVPVVAKERGETLEEAARNLRYGWFRELLAAEEMDAVATAHTLDDQAETVVQKLLRGAWTEGLGGIHPRVQYPGGFILRPLLEVRRTEIEGWLRATGQEWREDLSNRDTAFTRNRVRHELLPQMEGYNPQIKSQLAHMASIAREEEAYWETELKRILPGLVLPGRAVRGGGRAVSTHPDEGTVGMEVERLRALDGAMRRRVVRAAAAGLGYELNFGQTERLMALCEPSLPSGRARREMLGEGLMAERTLRELRLERKAAAGEDQEALPELELRIPGTLRVEKWKLSLTATLAGDEAGPATMARLRAPKPGDRVYMRYTHGPRPLKEIFERLRVDAAERRNWPLVEWQGKIVWMKDVTLEPDPSVPFRIMEETGEPAARKGQNESLP</sequence>
<evidence type="ECO:0000256" key="2">
    <source>
        <dbReference type="ARBA" id="ARBA00022490"/>
    </source>
</evidence>
<dbReference type="PANTHER" id="PTHR43033:SF1">
    <property type="entry name" value="TRNA(ILE)-LYSIDINE SYNTHASE-RELATED"/>
    <property type="match status" value="1"/>
</dbReference>
<organism evidence="11 12">
    <name type="scientific">Paracidobacterium acidisoli</name>
    <dbReference type="NCBI Taxonomy" id="2303751"/>
    <lineage>
        <taxon>Bacteria</taxon>
        <taxon>Pseudomonadati</taxon>
        <taxon>Acidobacteriota</taxon>
        <taxon>Terriglobia</taxon>
        <taxon>Terriglobales</taxon>
        <taxon>Acidobacteriaceae</taxon>
        <taxon>Paracidobacterium</taxon>
    </lineage>
</organism>
<keyword evidence="3 8" id="KW-0436">Ligase</keyword>
<comment type="caution">
    <text evidence="11">The sequence shown here is derived from an EMBL/GenBank/DDBJ whole genome shotgun (WGS) entry which is preliminary data.</text>
</comment>
<dbReference type="PANTHER" id="PTHR43033">
    <property type="entry name" value="TRNA(ILE)-LYSIDINE SYNTHASE-RELATED"/>
    <property type="match status" value="1"/>
</dbReference>
<dbReference type="GO" id="GO:0006400">
    <property type="term" value="P:tRNA modification"/>
    <property type="evidence" value="ECO:0007669"/>
    <property type="project" value="UniProtKB-UniRule"/>
</dbReference>
<dbReference type="Gene3D" id="3.40.50.620">
    <property type="entry name" value="HUPs"/>
    <property type="match status" value="1"/>
</dbReference>
<comment type="similarity">
    <text evidence="8">Belongs to the tRNA(Ile)-lysidine synthase family.</text>
</comment>
<evidence type="ECO:0000313" key="11">
    <source>
        <dbReference type="EMBL" id="RFU16110.1"/>
    </source>
</evidence>
<evidence type="ECO:0000259" key="10">
    <source>
        <dbReference type="Pfam" id="PF11734"/>
    </source>
</evidence>
<name>A0A372IMB7_9BACT</name>
<dbReference type="GO" id="GO:0005524">
    <property type="term" value="F:ATP binding"/>
    <property type="evidence" value="ECO:0007669"/>
    <property type="project" value="UniProtKB-UniRule"/>
</dbReference>
<feature type="binding site" evidence="8">
    <location>
        <begin position="31"/>
        <end position="36"/>
    </location>
    <ligand>
        <name>ATP</name>
        <dbReference type="ChEBI" id="CHEBI:30616"/>
    </ligand>
</feature>
<dbReference type="SUPFAM" id="SSF56037">
    <property type="entry name" value="PheT/TilS domain"/>
    <property type="match status" value="1"/>
</dbReference>
<evidence type="ECO:0000256" key="5">
    <source>
        <dbReference type="ARBA" id="ARBA00022741"/>
    </source>
</evidence>
<dbReference type="NCBIfam" id="TIGR02433">
    <property type="entry name" value="lysidine_TilS_C"/>
    <property type="match status" value="1"/>
</dbReference>
<gene>
    <name evidence="8 11" type="primary">tilS</name>
    <name evidence="11" type="ORF">D0Y96_11860</name>
</gene>
<evidence type="ECO:0000256" key="3">
    <source>
        <dbReference type="ARBA" id="ARBA00022598"/>
    </source>
</evidence>
<dbReference type="AlphaFoldDB" id="A0A372IMB7"/>
<dbReference type="InterPro" id="IPR014729">
    <property type="entry name" value="Rossmann-like_a/b/a_fold"/>
</dbReference>
<dbReference type="NCBIfam" id="TIGR02432">
    <property type="entry name" value="lysidine_TilS_N"/>
    <property type="match status" value="1"/>
</dbReference>
<dbReference type="EC" id="6.3.4.19" evidence="8"/>
<keyword evidence="12" id="KW-1185">Reference proteome</keyword>
<evidence type="ECO:0000256" key="7">
    <source>
        <dbReference type="ARBA" id="ARBA00048539"/>
    </source>
</evidence>
<dbReference type="InterPro" id="IPR012796">
    <property type="entry name" value="Lysidine-tRNA-synth_C"/>
</dbReference>
<dbReference type="Proteomes" id="UP000264702">
    <property type="component" value="Unassembled WGS sequence"/>
</dbReference>
<evidence type="ECO:0000259" key="9">
    <source>
        <dbReference type="Pfam" id="PF01171"/>
    </source>
</evidence>
<dbReference type="GO" id="GO:0032267">
    <property type="term" value="F:tRNA(Ile)-lysidine synthase activity"/>
    <property type="evidence" value="ECO:0007669"/>
    <property type="project" value="UniProtKB-EC"/>
</dbReference>
<reference evidence="11 12" key="1">
    <citation type="submission" date="2018-08" db="EMBL/GenBank/DDBJ databases">
        <title>Acidipila sp. 4G-K13, an acidobacterium isolated from forest soil.</title>
        <authorList>
            <person name="Gao Z.-H."/>
            <person name="Qiu L.-H."/>
        </authorList>
    </citation>
    <scope>NUCLEOTIDE SEQUENCE [LARGE SCALE GENOMIC DNA]</scope>
    <source>
        <strain evidence="11 12">4G-K13</strain>
    </source>
</reference>
<comment type="domain">
    <text evidence="8">The N-terminal region contains the highly conserved SGGXDS motif, predicted to be a P-loop motif involved in ATP binding.</text>
</comment>
<dbReference type="Gene3D" id="1.20.59.20">
    <property type="match status" value="1"/>
</dbReference>
<comment type="function">
    <text evidence="8">Ligates lysine onto the cytidine present at position 34 of the AUA codon-specific tRNA(Ile) that contains the anticodon CAU, in an ATP-dependent manner. Cytidine is converted to lysidine, thus changing the amino acid specificity of the tRNA from methionine to isoleucine.</text>
</comment>
<protein>
    <recommendedName>
        <fullName evidence="8">tRNA(Ile)-lysidine synthase</fullName>
        <ecNumber evidence="8">6.3.4.19</ecNumber>
    </recommendedName>
    <alternativeName>
        <fullName evidence="8">tRNA(Ile)-2-lysyl-cytidine synthase</fullName>
    </alternativeName>
    <alternativeName>
        <fullName evidence="8">tRNA(Ile)-lysidine synthetase</fullName>
    </alternativeName>
</protein>
<dbReference type="SUPFAM" id="SSF52402">
    <property type="entry name" value="Adenine nucleotide alpha hydrolases-like"/>
    <property type="match status" value="1"/>
</dbReference>
<dbReference type="Pfam" id="PF01171">
    <property type="entry name" value="ATP_bind_3"/>
    <property type="match status" value="1"/>
</dbReference>
<feature type="domain" description="Lysidine-tRNA(Ile) synthetase C-terminal" evidence="10">
    <location>
        <begin position="394"/>
        <end position="448"/>
    </location>
</feature>
<keyword evidence="4 8" id="KW-0819">tRNA processing</keyword>
<dbReference type="Pfam" id="PF11734">
    <property type="entry name" value="TilS_C"/>
    <property type="match status" value="1"/>
</dbReference>
<dbReference type="OrthoDB" id="9807403at2"/>
<evidence type="ECO:0000256" key="6">
    <source>
        <dbReference type="ARBA" id="ARBA00022840"/>
    </source>
</evidence>
<keyword evidence="2 8" id="KW-0963">Cytoplasm</keyword>
<accession>A0A372IMB7</accession>
<feature type="domain" description="tRNA(Ile)-lysidine/2-thiocytidine synthase N-terminal" evidence="9">
    <location>
        <begin position="27"/>
        <end position="210"/>
    </location>
</feature>
<evidence type="ECO:0000313" key="12">
    <source>
        <dbReference type="Proteomes" id="UP000264702"/>
    </source>
</evidence>
<dbReference type="SUPFAM" id="SSF82829">
    <property type="entry name" value="MesJ substrate recognition domain-like"/>
    <property type="match status" value="1"/>
</dbReference>
<evidence type="ECO:0000256" key="1">
    <source>
        <dbReference type="ARBA" id="ARBA00004496"/>
    </source>
</evidence>
<comment type="subcellular location">
    <subcellularLocation>
        <location evidence="1 8">Cytoplasm</location>
    </subcellularLocation>
</comment>
<dbReference type="InterPro" id="IPR011063">
    <property type="entry name" value="TilS/TtcA_N"/>
</dbReference>
<keyword evidence="6 8" id="KW-0067">ATP-binding</keyword>
<evidence type="ECO:0000256" key="8">
    <source>
        <dbReference type="HAMAP-Rule" id="MF_01161"/>
    </source>
</evidence>
<dbReference type="InterPro" id="IPR012795">
    <property type="entry name" value="tRNA_Ile_lys_synt_N"/>
</dbReference>
<dbReference type="GO" id="GO:0005737">
    <property type="term" value="C:cytoplasm"/>
    <property type="evidence" value="ECO:0007669"/>
    <property type="project" value="UniProtKB-SubCell"/>
</dbReference>
<comment type="catalytic activity">
    <reaction evidence="7 8">
        <text>cytidine(34) in tRNA(Ile2) + L-lysine + ATP = lysidine(34) in tRNA(Ile2) + AMP + diphosphate + H(+)</text>
        <dbReference type="Rhea" id="RHEA:43744"/>
        <dbReference type="Rhea" id="RHEA-COMP:10625"/>
        <dbReference type="Rhea" id="RHEA-COMP:10670"/>
        <dbReference type="ChEBI" id="CHEBI:15378"/>
        <dbReference type="ChEBI" id="CHEBI:30616"/>
        <dbReference type="ChEBI" id="CHEBI:32551"/>
        <dbReference type="ChEBI" id="CHEBI:33019"/>
        <dbReference type="ChEBI" id="CHEBI:82748"/>
        <dbReference type="ChEBI" id="CHEBI:83665"/>
        <dbReference type="ChEBI" id="CHEBI:456215"/>
        <dbReference type="EC" id="6.3.4.19"/>
    </reaction>
</comment>